<evidence type="ECO:0000256" key="3">
    <source>
        <dbReference type="SAM" id="SignalP"/>
    </source>
</evidence>
<keyword evidence="2" id="KW-1133">Transmembrane helix</keyword>
<feature type="region of interest" description="Disordered" evidence="1">
    <location>
        <begin position="301"/>
        <end position="340"/>
    </location>
</feature>
<dbReference type="EMBL" id="JPKZ01002050">
    <property type="protein sequence ID" value="KHN78711.1"/>
    <property type="molecule type" value="Genomic_DNA"/>
</dbReference>
<accession>A0A0B2V5I2</accession>
<dbReference type="AlphaFoldDB" id="A0A0B2V5I2"/>
<proteinExistence type="predicted"/>
<gene>
    <name evidence="4" type="ORF">Tcan_07277</name>
</gene>
<name>A0A0B2V5I2_TOXCA</name>
<keyword evidence="5" id="KW-1185">Reference proteome</keyword>
<protein>
    <submittedName>
        <fullName evidence="4">Uncharacterized protein</fullName>
    </submittedName>
</protein>
<feature type="compositionally biased region" description="Low complexity" evidence="1">
    <location>
        <begin position="312"/>
        <end position="324"/>
    </location>
</feature>
<keyword evidence="2" id="KW-0812">Transmembrane</keyword>
<evidence type="ECO:0000256" key="2">
    <source>
        <dbReference type="SAM" id="Phobius"/>
    </source>
</evidence>
<evidence type="ECO:0000256" key="1">
    <source>
        <dbReference type="SAM" id="MobiDB-lite"/>
    </source>
</evidence>
<evidence type="ECO:0000313" key="4">
    <source>
        <dbReference type="EMBL" id="KHN78711.1"/>
    </source>
</evidence>
<keyword evidence="3" id="KW-0732">Signal</keyword>
<feature type="transmembrane region" description="Helical" evidence="2">
    <location>
        <begin position="193"/>
        <end position="217"/>
    </location>
</feature>
<evidence type="ECO:0000313" key="5">
    <source>
        <dbReference type="Proteomes" id="UP000031036"/>
    </source>
</evidence>
<feature type="chain" id="PRO_5002077950" evidence="3">
    <location>
        <begin position="18"/>
        <end position="340"/>
    </location>
</feature>
<comment type="caution">
    <text evidence="4">The sequence shown here is derived from an EMBL/GenBank/DDBJ whole genome shotgun (WGS) entry which is preliminary data.</text>
</comment>
<dbReference type="Proteomes" id="UP000031036">
    <property type="component" value="Unassembled WGS sequence"/>
</dbReference>
<sequence length="340" mass="37471">MWLLQLALLGVVHVLPSVQIPVRIRFTFGEREEEEVTPLKEFIGHCDEMEVTIDAGIIRSALSNANNANDCSQGLKYLLDLIPGSLKLTSDIENSFHYFEMVCDHRTTLVEDGTFCESTWRYGCYVSLITIDLTNVDFMMKCSEEMLNRLQNATSGSSNYQQNGRSTSQDNIDPNDMQLWEVHSCTDYCLSTVTVLTAILVHGIVVLVIGAIVGFWINRISSAKNRTRQVPPPVAPDSEVESPSQPSSGKVEKLLTDASPTTGITAFLNQPVTVDVTSTNQNETSTRKDEEPHPDAYLTAATTASVNRPLPTETNTANTENANEGFVRSTRSDMNAAKDA</sequence>
<feature type="signal peptide" evidence="3">
    <location>
        <begin position="1"/>
        <end position="17"/>
    </location>
</feature>
<organism evidence="4 5">
    <name type="scientific">Toxocara canis</name>
    <name type="common">Canine roundworm</name>
    <dbReference type="NCBI Taxonomy" id="6265"/>
    <lineage>
        <taxon>Eukaryota</taxon>
        <taxon>Metazoa</taxon>
        <taxon>Ecdysozoa</taxon>
        <taxon>Nematoda</taxon>
        <taxon>Chromadorea</taxon>
        <taxon>Rhabditida</taxon>
        <taxon>Spirurina</taxon>
        <taxon>Ascaridomorpha</taxon>
        <taxon>Ascaridoidea</taxon>
        <taxon>Toxocaridae</taxon>
        <taxon>Toxocara</taxon>
    </lineage>
</organism>
<feature type="region of interest" description="Disordered" evidence="1">
    <location>
        <begin position="226"/>
        <end position="251"/>
    </location>
</feature>
<keyword evidence="2" id="KW-0472">Membrane</keyword>
<reference evidence="4 5" key="1">
    <citation type="submission" date="2014-11" db="EMBL/GenBank/DDBJ databases">
        <title>Genetic blueprint of the zoonotic pathogen Toxocara canis.</title>
        <authorList>
            <person name="Zhu X.-Q."/>
            <person name="Korhonen P.K."/>
            <person name="Cai H."/>
            <person name="Young N.D."/>
            <person name="Nejsum P."/>
            <person name="von Samson-Himmelstjerna G."/>
            <person name="Boag P.R."/>
            <person name="Tan P."/>
            <person name="Li Q."/>
            <person name="Min J."/>
            <person name="Yang Y."/>
            <person name="Wang X."/>
            <person name="Fang X."/>
            <person name="Hall R.S."/>
            <person name="Hofmann A."/>
            <person name="Sternberg P.W."/>
            <person name="Jex A.R."/>
            <person name="Gasser R.B."/>
        </authorList>
    </citation>
    <scope>NUCLEOTIDE SEQUENCE [LARGE SCALE GENOMIC DNA]</scope>
    <source>
        <strain evidence="4">PN_DK_2014</strain>
    </source>
</reference>